<evidence type="ECO:0000313" key="1">
    <source>
        <dbReference type="EMBL" id="GAB1219629.1"/>
    </source>
</evidence>
<organism evidence="1 2">
    <name type="scientific">Entamoeba nuttalli</name>
    <dbReference type="NCBI Taxonomy" id="412467"/>
    <lineage>
        <taxon>Eukaryota</taxon>
        <taxon>Amoebozoa</taxon>
        <taxon>Evosea</taxon>
        <taxon>Archamoebae</taxon>
        <taxon>Mastigamoebida</taxon>
        <taxon>Entamoebidae</taxon>
        <taxon>Entamoeba</taxon>
    </lineage>
</organism>
<comment type="caution">
    <text evidence="1">The sequence shown here is derived from an EMBL/GenBank/DDBJ whole genome shotgun (WGS) entry which is preliminary data.</text>
</comment>
<protein>
    <recommendedName>
        <fullName evidence="3">Isochorismatase family protein</fullName>
    </recommendedName>
</protein>
<dbReference type="Proteomes" id="UP001628156">
    <property type="component" value="Unassembled WGS sequence"/>
</dbReference>
<name>A0ABQ0D9V0_9EUKA</name>
<evidence type="ECO:0000313" key="2">
    <source>
        <dbReference type="Proteomes" id="UP001628156"/>
    </source>
</evidence>
<sequence>MTKVCILIDWSQSFTDKNGSFYSGASLNEKENACLLIEKCDKVINFVDVHSQTSKEFTINGGIYPIHNLVDDDLKLSPNENASARLTEKIQKKIEEKKLKSGVVIPNNVIYQTPEQPISIEAITKTFDKLPIIHSPEEYQYDYIISCKHFFNGTALQRIPQGNIVDEFTAASILQYQYGTGKGLTFYISGVVTGICVIHTAAGLKQMFPQSTIIIVKDACHPLIGEQFGISSEEQNDFIVCALCTQIGILYKSINTLTF</sequence>
<dbReference type="EMBL" id="BAAFRS010000040">
    <property type="protein sequence ID" value="GAB1219629.1"/>
    <property type="molecule type" value="Genomic_DNA"/>
</dbReference>
<reference evidence="1 2" key="1">
    <citation type="journal article" date="2019" name="PLoS Negl. Trop. Dis.">
        <title>Whole genome sequencing of Entamoeba nuttalli reveals mammalian host-related molecular signatures and a novel octapeptide-repeat surface protein.</title>
        <authorList>
            <person name="Tanaka M."/>
            <person name="Makiuchi T."/>
            <person name="Komiyama T."/>
            <person name="Shiina T."/>
            <person name="Osaki K."/>
            <person name="Tachibana H."/>
        </authorList>
    </citation>
    <scope>NUCLEOTIDE SEQUENCE [LARGE SCALE GENOMIC DNA]</scope>
    <source>
        <strain evidence="1 2">P19-061405</strain>
    </source>
</reference>
<evidence type="ECO:0008006" key="3">
    <source>
        <dbReference type="Google" id="ProtNLM"/>
    </source>
</evidence>
<dbReference type="InterPro" id="IPR036380">
    <property type="entry name" value="Isochorismatase-like_sf"/>
</dbReference>
<keyword evidence="2" id="KW-1185">Reference proteome</keyword>
<gene>
    <name evidence="1" type="ORF">ENUP19_0040G0016</name>
</gene>
<accession>A0ABQ0D9V0</accession>
<proteinExistence type="predicted"/>
<dbReference type="Gene3D" id="3.40.50.850">
    <property type="entry name" value="Isochorismatase-like"/>
    <property type="match status" value="1"/>
</dbReference>